<dbReference type="EMBL" id="UZAN01001724">
    <property type="protein sequence ID" value="VDP23459.1"/>
    <property type="molecule type" value="Genomic_DNA"/>
</dbReference>
<dbReference type="WBParaSite" id="ECPE_0000050201-mRNA-1">
    <property type="protein sequence ID" value="ECPE_0000050201-mRNA-1"/>
    <property type="gene ID" value="ECPE_0000050201"/>
</dbReference>
<evidence type="ECO:0000313" key="2">
    <source>
        <dbReference type="EMBL" id="VDP23459.1"/>
    </source>
</evidence>
<sequence>MIGPLLALVFELYLATPELFAFDLWTGQQISFRTAQSEPVDSSYFANNRFWPIPTEDLDPVAHTDCTCYPHCLYQLSVQSRQRALSPTDTLAGIRNRWLMHRCGALRKGSGDTDQIPCWSPMPLKYVCRAAIRRLIVKIHGMW</sequence>
<reference evidence="4" key="1">
    <citation type="submission" date="2016-06" db="UniProtKB">
        <authorList>
            <consortium name="WormBaseParasite"/>
        </authorList>
    </citation>
    <scope>IDENTIFICATION</scope>
</reference>
<dbReference type="Proteomes" id="UP000272942">
    <property type="component" value="Unassembled WGS sequence"/>
</dbReference>
<protein>
    <submittedName>
        <fullName evidence="4">Secreted protein</fullName>
    </submittedName>
</protein>
<reference evidence="2 3" key="2">
    <citation type="submission" date="2018-11" db="EMBL/GenBank/DDBJ databases">
        <authorList>
            <consortium name="Pathogen Informatics"/>
        </authorList>
    </citation>
    <scope>NUCLEOTIDE SEQUENCE [LARGE SCALE GENOMIC DNA]</scope>
    <source>
        <strain evidence="2 3">Egypt</strain>
    </source>
</reference>
<evidence type="ECO:0000313" key="3">
    <source>
        <dbReference type="Proteomes" id="UP000272942"/>
    </source>
</evidence>
<keyword evidence="1" id="KW-0732">Signal</keyword>
<organism evidence="4">
    <name type="scientific">Echinostoma caproni</name>
    <dbReference type="NCBI Taxonomy" id="27848"/>
    <lineage>
        <taxon>Eukaryota</taxon>
        <taxon>Metazoa</taxon>
        <taxon>Spiralia</taxon>
        <taxon>Lophotrochozoa</taxon>
        <taxon>Platyhelminthes</taxon>
        <taxon>Trematoda</taxon>
        <taxon>Digenea</taxon>
        <taxon>Plagiorchiida</taxon>
        <taxon>Echinostomata</taxon>
        <taxon>Echinostomatoidea</taxon>
        <taxon>Echinostomatidae</taxon>
        <taxon>Echinostoma</taxon>
    </lineage>
</organism>
<accession>A0A183A0L7</accession>
<proteinExistence type="predicted"/>
<evidence type="ECO:0000256" key="1">
    <source>
        <dbReference type="SAM" id="SignalP"/>
    </source>
</evidence>
<feature type="chain" id="PRO_5043137764" evidence="1">
    <location>
        <begin position="22"/>
        <end position="143"/>
    </location>
</feature>
<evidence type="ECO:0000313" key="4">
    <source>
        <dbReference type="WBParaSite" id="ECPE_0000050201-mRNA-1"/>
    </source>
</evidence>
<gene>
    <name evidence="2" type="ORF">ECPE_LOCUS502</name>
</gene>
<feature type="signal peptide" evidence="1">
    <location>
        <begin position="1"/>
        <end position="21"/>
    </location>
</feature>
<name>A0A183A0L7_9TREM</name>
<keyword evidence="3" id="KW-1185">Reference proteome</keyword>
<dbReference type="OrthoDB" id="6263405at2759"/>
<dbReference type="AlphaFoldDB" id="A0A183A0L7"/>